<proteinExistence type="predicted"/>
<protein>
    <submittedName>
        <fullName evidence="1">Uncharacterized protein</fullName>
    </submittedName>
</protein>
<dbReference type="Proteomes" id="UP000410492">
    <property type="component" value="Unassembled WGS sequence"/>
</dbReference>
<name>A0A653DYS4_CALMS</name>
<evidence type="ECO:0000313" key="1">
    <source>
        <dbReference type="EMBL" id="VEN64451.1"/>
    </source>
</evidence>
<dbReference type="EMBL" id="CAACVG010015404">
    <property type="protein sequence ID" value="VEN64451.1"/>
    <property type="molecule type" value="Genomic_DNA"/>
</dbReference>
<dbReference type="AlphaFoldDB" id="A0A653DYS4"/>
<keyword evidence="2" id="KW-1185">Reference proteome</keyword>
<organism evidence="1 2">
    <name type="scientific">Callosobruchus maculatus</name>
    <name type="common">Southern cowpea weevil</name>
    <name type="synonym">Pulse bruchid</name>
    <dbReference type="NCBI Taxonomy" id="64391"/>
    <lineage>
        <taxon>Eukaryota</taxon>
        <taxon>Metazoa</taxon>
        <taxon>Ecdysozoa</taxon>
        <taxon>Arthropoda</taxon>
        <taxon>Hexapoda</taxon>
        <taxon>Insecta</taxon>
        <taxon>Pterygota</taxon>
        <taxon>Neoptera</taxon>
        <taxon>Endopterygota</taxon>
        <taxon>Coleoptera</taxon>
        <taxon>Polyphaga</taxon>
        <taxon>Cucujiformia</taxon>
        <taxon>Chrysomeloidea</taxon>
        <taxon>Chrysomelidae</taxon>
        <taxon>Bruchinae</taxon>
        <taxon>Bruchini</taxon>
        <taxon>Callosobruchus</taxon>
    </lineage>
</organism>
<evidence type="ECO:0000313" key="2">
    <source>
        <dbReference type="Proteomes" id="UP000410492"/>
    </source>
</evidence>
<reference evidence="1 2" key="1">
    <citation type="submission" date="2019-01" db="EMBL/GenBank/DDBJ databases">
        <authorList>
            <person name="Sayadi A."/>
        </authorList>
    </citation>
    <scope>NUCLEOTIDE SEQUENCE [LARGE SCALE GENOMIC DNA]</scope>
</reference>
<sequence>MKFESLVILGPVEEIEDKIHMKQGREKAMYTMLENIILNLSEKQVSNSKLRYLRSALTNFQNQLKTIADLEDLTALLLSHYHLLLMMCGLQRDDISYSAQFFKKIFYMSNALQHCESRIEKMKSTIKQYEAEKPDDKFRFIKHVMNIVFGEECDMKKGLQTILYLLDTQKDLGYRLFSPEFVEERSSTLEIENYLKTLRSFLVPGPTSDVVLLPAELQKMVLAVEEHLEKQRKCVRAAVTVFPSRRKLNKWENHRRLLWTYFYKNPQKLLLVLQEIENEIPKVNSNSKITTLIE</sequence>
<gene>
    <name evidence="1" type="ORF">CALMAC_LOCUS20967</name>
</gene>
<accession>A0A653DYS4</accession>
<dbReference type="OrthoDB" id="8187957at2759"/>